<dbReference type="KEGG" id="bacg:D2962_04860"/>
<evidence type="ECO:0000313" key="2">
    <source>
        <dbReference type="Proteomes" id="UP000280960"/>
    </source>
</evidence>
<dbReference type="InterPro" id="IPR043128">
    <property type="entry name" value="Rev_trsase/Diguanyl_cyclase"/>
</dbReference>
<name>A0A3G2R4I6_9FIRM</name>
<evidence type="ECO:0008006" key="3">
    <source>
        <dbReference type="Google" id="ProtNLM"/>
    </source>
</evidence>
<dbReference type="EMBL" id="CP033169">
    <property type="protein sequence ID" value="AYO30028.1"/>
    <property type="molecule type" value="Genomic_DNA"/>
</dbReference>
<reference evidence="1 2" key="1">
    <citation type="submission" date="2018-10" db="EMBL/GenBank/DDBJ databases">
        <authorList>
            <person name="Zhang X."/>
        </authorList>
    </citation>
    <scope>NUCLEOTIDE SEQUENCE [LARGE SCALE GENOMIC DNA]</scope>
    <source>
        <strain evidence="1 2">SK-G1</strain>
    </source>
</reference>
<dbReference type="Gene3D" id="3.30.70.270">
    <property type="match status" value="1"/>
</dbReference>
<accession>A0A3G2R4I6</accession>
<sequence>MFKVGIIGPEDLVEQSFVIAQQYKGVEPIKLFYKDEEQTMELIKNNNSLVDGFLFTGFLPYYETQKSNITKKRLFYYPILGTSLYRVLFVMKVHNGIDITRISIDTLNSEEVREVYREIKLPDENLYINERGLTQFSREQYINFHRSLYESGKTVAAITAINSVYERLKKENVPVFRVVPTLYTMRETFKLIEAASFTHIAENNQIIIQIIDIKDYNINGPRLSSMEMRQKKLALYQELLNYAGNYRASVFPAEGDEFIILITKGIFREYTNFYEEIPMIYDIEKKLSMAVNMGIGMGKSALEAEENAREALLLSKKKPGSNAYIINQDKKVIGPIGNGESLNFALKSDDKNLLNWAEKTGLSISTLTQIESLLKKLQRDRITATDIQEGLGVTLRTANRIMNKLLSGKAAERIGIEQPVYRGRPRQLYRIRLKDRV</sequence>
<evidence type="ECO:0000313" key="1">
    <source>
        <dbReference type="EMBL" id="AYO30028.1"/>
    </source>
</evidence>
<keyword evidence="2" id="KW-1185">Reference proteome</keyword>
<gene>
    <name evidence="1" type="ORF">D2962_04860</name>
</gene>
<dbReference type="AlphaFoldDB" id="A0A3G2R4I6"/>
<protein>
    <recommendedName>
        <fullName evidence="3">Transcriptional regulator</fullName>
    </recommendedName>
</protein>
<dbReference type="RefSeq" id="WP_120766361.1">
    <property type="nucleotide sequence ID" value="NZ_CP033169.1"/>
</dbReference>
<organism evidence="1 2">
    <name type="scientific">Biomaibacter acetigenes</name>
    <dbReference type="NCBI Taxonomy" id="2316383"/>
    <lineage>
        <taxon>Bacteria</taxon>
        <taxon>Bacillati</taxon>
        <taxon>Bacillota</taxon>
        <taxon>Clostridia</taxon>
        <taxon>Thermosediminibacterales</taxon>
        <taxon>Tepidanaerobacteraceae</taxon>
        <taxon>Biomaibacter</taxon>
    </lineage>
</organism>
<dbReference type="Proteomes" id="UP000280960">
    <property type="component" value="Chromosome"/>
</dbReference>
<proteinExistence type="predicted"/>